<organism evidence="4 5">
    <name type="scientific">Pontibaca methylaminivorans</name>
    <dbReference type="NCBI Taxonomy" id="515897"/>
    <lineage>
        <taxon>Bacteria</taxon>
        <taxon>Pseudomonadati</taxon>
        <taxon>Pseudomonadota</taxon>
        <taxon>Alphaproteobacteria</taxon>
        <taxon>Rhodobacterales</taxon>
        <taxon>Roseobacteraceae</taxon>
        <taxon>Pontibaca</taxon>
    </lineage>
</organism>
<dbReference type="Pfam" id="PF01464">
    <property type="entry name" value="SLT"/>
    <property type="match status" value="1"/>
</dbReference>
<keyword evidence="2" id="KW-0732">Signal</keyword>
<evidence type="ECO:0000259" key="3">
    <source>
        <dbReference type="Pfam" id="PF01464"/>
    </source>
</evidence>
<dbReference type="RefSeq" id="WP_076648852.1">
    <property type="nucleotide sequence ID" value="NZ_FTPS01000001.1"/>
</dbReference>
<accession>A0A1R3WTB0</accession>
<name>A0A1R3WTB0_9RHOB</name>
<dbReference type="SUPFAM" id="SSF53955">
    <property type="entry name" value="Lysozyme-like"/>
    <property type="match status" value="1"/>
</dbReference>
<dbReference type="Proteomes" id="UP000192455">
    <property type="component" value="Unassembled WGS sequence"/>
</dbReference>
<dbReference type="EMBL" id="FTPS01000001">
    <property type="protein sequence ID" value="SIT80577.1"/>
    <property type="molecule type" value="Genomic_DNA"/>
</dbReference>
<proteinExistence type="inferred from homology"/>
<dbReference type="Gene3D" id="1.10.530.10">
    <property type="match status" value="1"/>
</dbReference>
<sequence length="267" mass="28706">MPDNPISTARSAQQRRALHGLLMLLLPVALLVLPAAPASAAPAASRPSMVAAVCDKVAHRASRAHGVPLDVMRAITRAETGRMRGGELEPWPWTVNMEGTGHWFETRDAARAFVFARFKAGARSFDVGCFQINYRWHGDAFRSIDEMFDPELNARYAAKFLMELYRELGDWSAAAGAYHSRTPSHARSYTARFARIRSTMGAAGARPRDTDRGGGIEAPGVIVALAGTDPLPFIGGGAPVMGSLVPLGPRAGPAPDTADRPAFLFLN</sequence>
<feature type="domain" description="Transglycosylase SLT" evidence="3">
    <location>
        <begin position="122"/>
        <end position="180"/>
    </location>
</feature>
<dbReference type="AlphaFoldDB" id="A0A1R3WTB0"/>
<reference evidence="4 5" key="1">
    <citation type="submission" date="2017-01" db="EMBL/GenBank/DDBJ databases">
        <authorList>
            <person name="Mah S.A."/>
            <person name="Swanson W.J."/>
            <person name="Moy G.W."/>
            <person name="Vacquier V.D."/>
        </authorList>
    </citation>
    <scope>NUCLEOTIDE SEQUENCE [LARGE SCALE GENOMIC DNA]</scope>
    <source>
        <strain evidence="4 5">DSM 21219</strain>
    </source>
</reference>
<feature type="chain" id="PRO_5013159195" evidence="2">
    <location>
        <begin position="41"/>
        <end position="267"/>
    </location>
</feature>
<keyword evidence="5" id="KW-1185">Reference proteome</keyword>
<comment type="similarity">
    <text evidence="1">Belongs to the virb1 family.</text>
</comment>
<evidence type="ECO:0000313" key="5">
    <source>
        <dbReference type="Proteomes" id="UP000192455"/>
    </source>
</evidence>
<gene>
    <name evidence="4" type="ORF">SAMN05421849_1336</name>
</gene>
<dbReference type="STRING" id="515897.SAMN05421849_1336"/>
<dbReference type="InterPro" id="IPR023346">
    <property type="entry name" value="Lysozyme-like_dom_sf"/>
</dbReference>
<dbReference type="InterPro" id="IPR008258">
    <property type="entry name" value="Transglycosylase_SLT_dom_1"/>
</dbReference>
<feature type="signal peptide" evidence="2">
    <location>
        <begin position="1"/>
        <end position="40"/>
    </location>
</feature>
<evidence type="ECO:0000313" key="4">
    <source>
        <dbReference type="EMBL" id="SIT80577.1"/>
    </source>
</evidence>
<evidence type="ECO:0000256" key="1">
    <source>
        <dbReference type="ARBA" id="ARBA00009387"/>
    </source>
</evidence>
<protein>
    <submittedName>
        <fullName evidence="4">Transglycosylase SLT domain-containing protein</fullName>
    </submittedName>
</protein>
<evidence type="ECO:0000256" key="2">
    <source>
        <dbReference type="SAM" id="SignalP"/>
    </source>
</evidence>